<feature type="transmembrane region" description="Helical" evidence="1">
    <location>
        <begin position="154"/>
        <end position="176"/>
    </location>
</feature>
<feature type="transmembrane region" description="Helical" evidence="1">
    <location>
        <begin position="12"/>
        <end position="31"/>
    </location>
</feature>
<feature type="transmembrane region" description="Helical" evidence="1">
    <location>
        <begin position="124"/>
        <end position="148"/>
    </location>
</feature>
<evidence type="ECO:0000313" key="3">
    <source>
        <dbReference type="Proteomes" id="UP001139125"/>
    </source>
</evidence>
<evidence type="ECO:0000256" key="1">
    <source>
        <dbReference type="SAM" id="Phobius"/>
    </source>
</evidence>
<keyword evidence="3" id="KW-1185">Reference proteome</keyword>
<keyword evidence="1" id="KW-0472">Membrane</keyword>
<feature type="transmembrane region" description="Helical" evidence="1">
    <location>
        <begin position="99"/>
        <end position="117"/>
    </location>
</feature>
<dbReference type="Proteomes" id="UP001139125">
    <property type="component" value="Unassembled WGS sequence"/>
</dbReference>
<keyword evidence="1" id="KW-1133">Transmembrane helix</keyword>
<comment type="caution">
    <text evidence="2">The sequence shown here is derived from an EMBL/GenBank/DDBJ whole genome shotgun (WGS) entry which is preliminary data.</text>
</comment>
<dbReference type="AlphaFoldDB" id="A0A9X2RCH3"/>
<evidence type="ECO:0000313" key="2">
    <source>
        <dbReference type="EMBL" id="MCP9290801.1"/>
    </source>
</evidence>
<organism evidence="2 3">
    <name type="scientific">Gracilimonas sediminicola</name>
    <dbReference type="NCBI Taxonomy" id="2952158"/>
    <lineage>
        <taxon>Bacteria</taxon>
        <taxon>Pseudomonadati</taxon>
        <taxon>Balneolota</taxon>
        <taxon>Balneolia</taxon>
        <taxon>Balneolales</taxon>
        <taxon>Balneolaceae</taxon>
        <taxon>Gracilimonas</taxon>
    </lineage>
</organism>
<protein>
    <submittedName>
        <fullName evidence="2">Uncharacterized protein</fullName>
    </submittedName>
</protein>
<dbReference type="EMBL" id="JANDBC010000001">
    <property type="protein sequence ID" value="MCP9290801.1"/>
    <property type="molecule type" value="Genomic_DNA"/>
</dbReference>
<dbReference type="RefSeq" id="WP_255133203.1">
    <property type="nucleotide sequence ID" value="NZ_JANDBC010000001.1"/>
</dbReference>
<name>A0A9X2RCH3_9BACT</name>
<accession>A0A9X2RCH3</accession>
<proteinExistence type="predicted"/>
<gene>
    <name evidence="2" type="ORF">NM125_04275</name>
</gene>
<sequence length="190" mass="20543">MNTEQHLSKHLLYLTVGTAVILLIPFTAMQFTSEVMWTLSDFIFAGILILGTGYTYLLVTRKSGSSAYRAAIGLALGTGFVLIWSNLAVGIIGSEDNPINVWYFGVIAIGIIGSVISRFKAEGMVITLFVAAFAQALIAAIAIFGGYYQSPPSSVLEILGVNGFFVTLWIVSALMFKYAAQKEAEDHQSE</sequence>
<reference evidence="2" key="1">
    <citation type="submission" date="2022-06" db="EMBL/GenBank/DDBJ databases">
        <title>Gracilimonas sp. CAU 1638 isolated from sea sediment.</title>
        <authorList>
            <person name="Kim W."/>
        </authorList>
    </citation>
    <scope>NUCLEOTIDE SEQUENCE</scope>
    <source>
        <strain evidence="2">CAU 1638</strain>
    </source>
</reference>
<feature type="transmembrane region" description="Helical" evidence="1">
    <location>
        <begin position="37"/>
        <end position="59"/>
    </location>
</feature>
<keyword evidence="1" id="KW-0812">Transmembrane</keyword>
<feature type="transmembrane region" description="Helical" evidence="1">
    <location>
        <begin position="71"/>
        <end position="93"/>
    </location>
</feature>